<name>A0ABU5Q6Z2_9BACT</name>
<accession>A0ABU5Q6Z2</accession>
<reference evidence="2 3" key="1">
    <citation type="submission" date="2023-12" db="EMBL/GenBank/DDBJ databases">
        <title>Novel species of the genus Arcicella isolated from rivers.</title>
        <authorList>
            <person name="Lu H."/>
        </authorList>
    </citation>
    <scope>NUCLEOTIDE SEQUENCE [LARGE SCALE GENOMIC DNA]</scope>
    <source>
        <strain evidence="2 3">KCTC 23307</strain>
    </source>
</reference>
<dbReference type="Proteomes" id="UP001302949">
    <property type="component" value="Unassembled WGS sequence"/>
</dbReference>
<keyword evidence="3" id="KW-1185">Reference proteome</keyword>
<organism evidence="2 3">
    <name type="scientific">Arcicella rigui</name>
    <dbReference type="NCBI Taxonomy" id="797020"/>
    <lineage>
        <taxon>Bacteria</taxon>
        <taxon>Pseudomonadati</taxon>
        <taxon>Bacteroidota</taxon>
        <taxon>Cytophagia</taxon>
        <taxon>Cytophagales</taxon>
        <taxon>Flectobacillaceae</taxon>
        <taxon>Arcicella</taxon>
    </lineage>
</organism>
<dbReference type="InterPro" id="IPR014914">
    <property type="entry name" value="RES_dom"/>
</dbReference>
<dbReference type="EMBL" id="JAYFUM010000006">
    <property type="protein sequence ID" value="MEA5138584.1"/>
    <property type="molecule type" value="Genomic_DNA"/>
</dbReference>
<proteinExistence type="predicted"/>
<evidence type="ECO:0000313" key="3">
    <source>
        <dbReference type="Proteomes" id="UP001302949"/>
    </source>
</evidence>
<dbReference type="Pfam" id="PF08808">
    <property type="entry name" value="RES"/>
    <property type="match status" value="1"/>
</dbReference>
<protein>
    <submittedName>
        <fullName evidence="2">RES domain-containing protein</fullName>
    </submittedName>
</protein>
<evidence type="ECO:0000259" key="1">
    <source>
        <dbReference type="Pfam" id="PF08808"/>
    </source>
</evidence>
<feature type="domain" description="RES" evidence="1">
    <location>
        <begin position="130"/>
        <end position="287"/>
    </location>
</feature>
<gene>
    <name evidence="2" type="ORF">VB248_05560</name>
</gene>
<comment type="caution">
    <text evidence="2">The sequence shown here is derived from an EMBL/GenBank/DDBJ whole genome shotgun (WGS) entry which is preliminary data.</text>
</comment>
<dbReference type="RefSeq" id="WP_323295751.1">
    <property type="nucleotide sequence ID" value="NZ_JAYFUM010000006.1"/>
</dbReference>
<evidence type="ECO:0000313" key="2">
    <source>
        <dbReference type="EMBL" id="MEA5138584.1"/>
    </source>
</evidence>
<sequence length="338" mass="39381">MNFPKIPLSKTFRQQYTPEQEIILKLQNGHQINKEEEDNLKEALKFYEELFVFLLKVDLTTINDEDAINLIEYLYNAFPFEVFRQNEINVKNLYRVSFVKDAFLENGKLKDLKYLRHPPKEIIQNLGVYGRANTPNSTVFYAALKCSSAIYETKPCVGQKIIISHWINDSAKKFRAYTISNNKTIDNEILKSATKSFQELLSTLHPLIAKILDLYMEFISSEFVKDIPVKNQKKYEYLYSAFFSDRILKNSFTKINDNEMPPFDCILYPSVATNYSSANLAIIPDSVTKLKPVYLEECLVLKTKYGDLNYSNNLFPINRQIIRTATKFEGERIIWSDD</sequence>